<dbReference type="GO" id="GO:0005886">
    <property type="term" value="C:plasma membrane"/>
    <property type="evidence" value="ECO:0007669"/>
    <property type="project" value="UniProtKB-SubCell"/>
</dbReference>
<name>A0A7W8ISB9_9BACL</name>
<protein>
    <submittedName>
        <fullName evidence="8">ABC-2 type transport system permease protein</fullName>
    </submittedName>
</protein>
<evidence type="ECO:0000256" key="1">
    <source>
        <dbReference type="ARBA" id="ARBA00004651"/>
    </source>
</evidence>
<sequence>MIGTFVKKQLLLFVRNRHELLILLGMPFVLITILGFALGNIMDGNDGQPAVHAKIAFVNEGDEQQDIQKFTHEVEAMRMPENEKQLLIEAARSLSPITVLKQDVFGAKPLKKYIRIVDVPPAQLNKALQDDEYTAIVRLPDEFTYQMLKHLFFQQKQPTNLFFYVNEEKAWTSEIVGQIISEFQQHYSLVSALGKAGVKEFAIPDIHVNGKIETITKKEPIRAVTYYMIGMGVMFALYVASNVGSYAFEEKQSHVFDRMLLANVSKWSYMTGIFISAMLLSFLQLMILYGATSIIYGITWPDVAAFLLVTAALSFAVGGLAVLLTSLNFRTNSEQASRFFQTVLVTMFSLVGGSFFPAGQLSNFINTLGAFTPNGASMSAYLKLLQGYHLADVAYSIVYLCIFSAATMVLSVWAFPKRGNEA</sequence>
<reference evidence="8 9" key="1">
    <citation type="submission" date="2020-08" db="EMBL/GenBank/DDBJ databases">
        <title>Genomic Encyclopedia of Type Strains, Phase IV (KMG-IV): sequencing the most valuable type-strain genomes for metagenomic binning, comparative biology and taxonomic classification.</title>
        <authorList>
            <person name="Goeker M."/>
        </authorList>
    </citation>
    <scope>NUCLEOTIDE SEQUENCE [LARGE SCALE GENOMIC DNA]</scope>
    <source>
        <strain evidence="8 9">DSM 16325</strain>
    </source>
</reference>
<dbReference type="RefSeq" id="WP_183254261.1">
    <property type="nucleotide sequence ID" value="NZ_JACHEP010000011.1"/>
</dbReference>
<organism evidence="8 9">
    <name type="scientific">Anoxybacteroides tepidamans</name>
    <dbReference type="NCBI Taxonomy" id="265948"/>
    <lineage>
        <taxon>Bacteria</taxon>
        <taxon>Bacillati</taxon>
        <taxon>Bacillota</taxon>
        <taxon>Bacilli</taxon>
        <taxon>Bacillales</taxon>
        <taxon>Anoxybacillaceae</taxon>
        <taxon>Anoxybacteroides</taxon>
    </lineage>
</organism>
<dbReference type="PANTHER" id="PTHR30294:SF29">
    <property type="entry name" value="MULTIDRUG ABC TRANSPORTER PERMEASE YBHS-RELATED"/>
    <property type="match status" value="1"/>
</dbReference>
<dbReference type="InterPro" id="IPR051449">
    <property type="entry name" value="ABC-2_transporter_component"/>
</dbReference>
<comment type="subcellular location">
    <subcellularLocation>
        <location evidence="1">Cell membrane</location>
        <topology evidence="1">Multi-pass membrane protein</topology>
    </subcellularLocation>
</comment>
<evidence type="ECO:0000313" key="8">
    <source>
        <dbReference type="EMBL" id="MBB5325051.1"/>
    </source>
</evidence>
<feature type="transmembrane region" description="Helical" evidence="6">
    <location>
        <begin position="226"/>
        <end position="248"/>
    </location>
</feature>
<feature type="transmembrane region" description="Helical" evidence="6">
    <location>
        <begin position="393"/>
        <end position="415"/>
    </location>
</feature>
<proteinExistence type="predicted"/>
<keyword evidence="4 6" id="KW-1133">Transmembrane helix</keyword>
<feature type="domain" description="ABC-2 type transporter transmembrane" evidence="7">
    <location>
        <begin position="21"/>
        <end position="413"/>
    </location>
</feature>
<accession>A0A7W8ISB9</accession>
<evidence type="ECO:0000256" key="2">
    <source>
        <dbReference type="ARBA" id="ARBA00022475"/>
    </source>
</evidence>
<dbReference type="PANTHER" id="PTHR30294">
    <property type="entry name" value="MEMBRANE COMPONENT OF ABC TRANSPORTER YHHJ-RELATED"/>
    <property type="match status" value="1"/>
</dbReference>
<keyword evidence="5 6" id="KW-0472">Membrane</keyword>
<feature type="transmembrane region" description="Helical" evidence="6">
    <location>
        <begin position="303"/>
        <end position="327"/>
    </location>
</feature>
<keyword evidence="2" id="KW-1003">Cell membrane</keyword>
<evidence type="ECO:0000256" key="3">
    <source>
        <dbReference type="ARBA" id="ARBA00022692"/>
    </source>
</evidence>
<dbReference type="GO" id="GO:0140359">
    <property type="term" value="F:ABC-type transporter activity"/>
    <property type="evidence" value="ECO:0007669"/>
    <property type="project" value="InterPro"/>
</dbReference>
<evidence type="ECO:0000259" key="7">
    <source>
        <dbReference type="Pfam" id="PF12698"/>
    </source>
</evidence>
<dbReference type="Pfam" id="PF12698">
    <property type="entry name" value="ABC2_membrane_3"/>
    <property type="match status" value="1"/>
</dbReference>
<dbReference type="InterPro" id="IPR013525">
    <property type="entry name" value="ABC2_TM"/>
</dbReference>
<feature type="transmembrane region" description="Helical" evidence="6">
    <location>
        <begin position="20"/>
        <end position="42"/>
    </location>
</feature>
<feature type="transmembrane region" description="Helical" evidence="6">
    <location>
        <begin position="339"/>
        <end position="358"/>
    </location>
</feature>
<evidence type="ECO:0000256" key="5">
    <source>
        <dbReference type="ARBA" id="ARBA00023136"/>
    </source>
</evidence>
<feature type="transmembrane region" description="Helical" evidence="6">
    <location>
        <begin position="269"/>
        <end position="291"/>
    </location>
</feature>
<dbReference type="AlphaFoldDB" id="A0A7W8ISB9"/>
<dbReference type="EMBL" id="JACHEP010000011">
    <property type="protein sequence ID" value="MBB5325051.1"/>
    <property type="molecule type" value="Genomic_DNA"/>
</dbReference>
<evidence type="ECO:0000313" key="9">
    <source>
        <dbReference type="Proteomes" id="UP000520011"/>
    </source>
</evidence>
<comment type="caution">
    <text evidence="8">The sequence shown here is derived from an EMBL/GenBank/DDBJ whole genome shotgun (WGS) entry which is preliminary data.</text>
</comment>
<evidence type="ECO:0000256" key="6">
    <source>
        <dbReference type="SAM" id="Phobius"/>
    </source>
</evidence>
<gene>
    <name evidence="8" type="ORF">HNQ34_002150</name>
</gene>
<evidence type="ECO:0000256" key="4">
    <source>
        <dbReference type="ARBA" id="ARBA00022989"/>
    </source>
</evidence>
<dbReference type="Proteomes" id="UP000520011">
    <property type="component" value="Unassembled WGS sequence"/>
</dbReference>
<keyword evidence="3 6" id="KW-0812">Transmembrane</keyword>
<keyword evidence="9" id="KW-1185">Reference proteome</keyword>